<keyword evidence="2" id="KW-1185">Reference proteome</keyword>
<sequence length="188" mass="19068">MARNLLATCLMLVTTWAAVASGARTTHVSPAPAPSSKTDCSSIIYKMADCIPFLSKGGKDMKPDSSCCTGFKSVLKVNADCICEALKSSASLGIDLNMTKAVTLPSACGVSSPPISKCGVPSPPGGAPVKPPSIPKPSPGPPKKTPTPSPSEPSGQTPAPAPSAHSGSYSTFASFKVIIISAVVAFFF</sequence>
<dbReference type="EMBL" id="CM047745">
    <property type="protein sequence ID" value="KAJ0025611.1"/>
    <property type="molecule type" value="Genomic_DNA"/>
</dbReference>
<reference evidence="2" key="1">
    <citation type="journal article" date="2023" name="G3 (Bethesda)">
        <title>Genome assembly and association tests identify interacting loci associated with vigor, precocity, and sex in interspecific pistachio rootstocks.</title>
        <authorList>
            <person name="Palmer W."/>
            <person name="Jacygrad E."/>
            <person name="Sagayaradj S."/>
            <person name="Cavanaugh K."/>
            <person name="Han R."/>
            <person name="Bertier L."/>
            <person name="Beede B."/>
            <person name="Kafkas S."/>
            <person name="Golino D."/>
            <person name="Preece J."/>
            <person name="Michelmore R."/>
        </authorList>
    </citation>
    <scope>NUCLEOTIDE SEQUENCE [LARGE SCALE GENOMIC DNA]</scope>
</reference>
<dbReference type="Proteomes" id="UP001163603">
    <property type="component" value="Chromosome 10"/>
</dbReference>
<protein>
    <submittedName>
        <fullName evidence="1">Uncharacterized protein</fullName>
    </submittedName>
</protein>
<evidence type="ECO:0000313" key="2">
    <source>
        <dbReference type="Proteomes" id="UP001163603"/>
    </source>
</evidence>
<gene>
    <name evidence="1" type="ORF">Pint_08305</name>
</gene>
<proteinExistence type="predicted"/>
<name>A0ACC0XVT9_9ROSI</name>
<evidence type="ECO:0000313" key="1">
    <source>
        <dbReference type="EMBL" id="KAJ0025611.1"/>
    </source>
</evidence>
<organism evidence="1 2">
    <name type="scientific">Pistacia integerrima</name>
    <dbReference type="NCBI Taxonomy" id="434235"/>
    <lineage>
        <taxon>Eukaryota</taxon>
        <taxon>Viridiplantae</taxon>
        <taxon>Streptophyta</taxon>
        <taxon>Embryophyta</taxon>
        <taxon>Tracheophyta</taxon>
        <taxon>Spermatophyta</taxon>
        <taxon>Magnoliopsida</taxon>
        <taxon>eudicotyledons</taxon>
        <taxon>Gunneridae</taxon>
        <taxon>Pentapetalae</taxon>
        <taxon>rosids</taxon>
        <taxon>malvids</taxon>
        <taxon>Sapindales</taxon>
        <taxon>Anacardiaceae</taxon>
        <taxon>Pistacia</taxon>
    </lineage>
</organism>
<accession>A0ACC0XVT9</accession>
<comment type="caution">
    <text evidence="1">The sequence shown here is derived from an EMBL/GenBank/DDBJ whole genome shotgun (WGS) entry which is preliminary data.</text>
</comment>